<dbReference type="EMBL" id="JBBPBM010000001">
    <property type="protein sequence ID" value="KAK8600714.1"/>
    <property type="molecule type" value="Genomic_DNA"/>
</dbReference>
<keyword evidence="2" id="KW-1185">Reference proteome</keyword>
<name>A0ABR2GCU3_9ROSI</name>
<organism evidence="1 2">
    <name type="scientific">Hibiscus sabdariffa</name>
    <name type="common">roselle</name>
    <dbReference type="NCBI Taxonomy" id="183260"/>
    <lineage>
        <taxon>Eukaryota</taxon>
        <taxon>Viridiplantae</taxon>
        <taxon>Streptophyta</taxon>
        <taxon>Embryophyta</taxon>
        <taxon>Tracheophyta</taxon>
        <taxon>Spermatophyta</taxon>
        <taxon>Magnoliopsida</taxon>
        <taxon>eudicotyledons</taxon>
        <taxon>Gunneridae</taxon>
        <taxon>Pentapetalae</taxon>
        <taxon>rosids</taxon>
        <taxon>malvids</taxon>
        <taxon>Malvales</taxon>
        <taxon>Malvaceae</taxon>
        <taxon>Malvoideae</taxon>
        <taxon>Hibiscus</taxon>
    </lineage>
</organism>
<sequence>MYASSTGKDRPVPILSSVSAYPYRYRIQCTGTAVIMPLRRETRSSAGLPAEDQNVDAGLVHHDGLPPPPPIPPAAWEVLSSEDWNLERLRTG</sequence>
<dbReference type="Proteomes" id="UP001472677">
    <property type="component" value="Unassembled WGS sequence"/>
</dbReference>
<gene>
    <name evidence="1" type="ORF">V6N12_050565</name>
</gene>
<evidence type="ECO:0000313" key="2">
    <source>
        <dbReference type="Proteomes" id="UP001472677"/>
    </source>
</evidence>
<protein>
    <submittedName>
        <fullName evidence="1">Uncharacterized protein</fullName>
    </submittedName>
</protein>
<comment type="caution">
    <text evidence="1">The sequence shown here is derived from an EMBL/GenBank/DDBJ whole genome shotgun (WGS) entry which is preliminary data.</text>
</comment>
<reference evidence="1 2" key="1">
    <citation type="journal article" date="2024" name="G3 (Bethesda)">
        <title>Genome assembly of Hibiscus sabdariffa L. provides insights into metabolisms of medicinal natural products.</title>
        <authorList>
            <person name="Kim T."/>
        </authorList>
    </citation>
    <scope>NUCLEOTIDE SEQUENCE [LARGE SCALE GENOMIC DNA]</scope>
    <source>
        <strain evidence="1">TK-2024</strain>
        <tissue evidence="1">Old leaves</tissue>
    </source>
</reference>
<evidence type="ECO:0000313" key="1">
    <source>
        <dbReference type="EMBL" id="KAK8600714.1"/>
    </source>
</evidence>
<proteinExistence type="predicted"/>
<accession>A0ABR2GCU3</accession>